<dbReference type="InterPro" id="IPR004183">
    <property type="entry name" value="Xdiol_dOase_suB"/>
</dbReference>
<feature type="domain" description="Extradiol ring-cleavage dioxygenase class III enzyme subunit B" evidence="1">
    <location>
        <begin position="7"/>
        <end position="308"/>
    </location>
</feature>
<dbReference type="Pfam" id="PF02900">
    <property type="entry name" value="LigB"/>
    <property type="match status" value="1"/>
</dbReference>
<comment type="caution">
    <text evidence="2">The sequence shown here is derived from an EMBL/GenBank/DDBJ whole genome shotgun (WGS) entry which is preliminary data.</text>
</comment>
<proteinExistence type="predicted"/>
<keyword evidence="2" id="KW-0560">Oxidoreductase</keyword>
<dbReference type="Proteomes" id="UP000559809">
    <property type="component" value="Unassembled WGS sequence"/>
</dbReference>
<evidence type="ECO:0000259" key="1">
    <source>
        <dbReference type="Pfam" id="PF02900"/>
    </source>
</evidence>
<evidence type="ECO:0000313" key="3">
    <source>
        <dbReference type="Proteomes" id="UP000559809"/>
    </source>
</evidence>
<dbReference type="GO" id="GO:0047070">
    <property type="term" value="F:3-carboxyethylcatechol 2,3-dioxygenase activity"/>
    <property type="evidence" value="ECO:0007669"/>
    <property type="project" value="UniProtKB-EC"/>
</dbReference>
<dbReference type="SUPFAM" id="SSF53213">
    <property type="entry name" value="LigB-like"/>
    <property type="match status" value="1"/>
</dbReference>
<dbReference type="NCBIfam" id="NF009910">
    <property type="entry name" value="PRK13370.1-4"/>
    <property type="match status" value="1"/>
</dbReference>
<keyword evidence="2" id="KW-0223">Dioxygenase</keyword>
<dbReference type="AlphaFoldDB" id="A0A853FZB5"/>
<evidence type="ECO:0000313" key="2">
    <source>
        <dbReference type="EMBL" id="NYT50258.1"/>
    </source>
</evidence>
<sequence length="321" mass="34685">MTPRAFLGMSHSPLMGLNPIGPEVERALHAAIDQARAWVHAFDPELVVLVAPDHYNGFFNELMPPFCIGTQAHSVGDYLTPKGDLQVDGGAALALAEHLMDHDFDIAVSRRMRVDHGFAQALEMLWGSLDTPPVLPVFLNAVAQPGIPRLRRCRALGREIGRFLDGIPRRILAIGSGGLSHEPPVPTLAHPDPAVRERITVKAEPTQAERDAKTRRVMAAGRALAAGDSAMKPLNPRWDALWMDSLAAGAAELDALCTMSEDSIEEQAGLSAHESKSWLVARSALPGDAAPACRLRHYQAIPEYIAGFGVLLLQAGHPQEN</sequence>
<dbReference type="EC" id="1.13.11.16" evidence="2"/>
<name>A0A853FZB5_9BURK</name>
<gene>
    <name evidence="2" type="ORF">H0A72_13140</name>
</gene>
<accession>A0A853FZB5</accession>
<organism evidence="2 3">
    <name type="scientific">Parapusillimonas granuli</name>
    <dbReference type="NCBI Taxonomy" id="380911"/>
    <lineage>
        <taxon>Bacteria</taxon>
        <taxon>Pseudomonadati</taxon>
        <taxon>Pseudomonadota</taxon>
        <taxon>Betaproteobacteria</taxon>
        <taxon>Burkholderiales</taxon>
        <taxon>Alcaligenaceae</taxon>
        <taxon>Parapusillimonas</taxon>
    </lineage>
</organism>
<dbReference type="GO" id="GO:0008198">
    <property type="term" value="F:ferrous iron binding"/>
    <property type="evidence" value="ECO:0007669"/>
    <property type="project" value="InterPro"/>
</dbReference>
<dbReference type="Gene3D" id="3.40.830.10">
    <property type="entry name" value="LigB-like"/>
    <property type="match status" value="1"/>
</dbReference>
<dbReference type="RefSeq" id="WP_180156009.1">
    <property type="nucleotide sequence ID" value="NZ_JACCEM010000006.1"/>
</dbReference>
<reference evidence="2 3" key="1">
    <citation type="submission" date="2020-07" db="EMBL/GenBank/DDBJ databases">
        <title>Taxonomic revisions and descriptions of new bacterial species based on genomic comparisons in the high-G+C-content subgroup of the family Alcaligenaceae.</title>
        <authorList>
            <person name="Szabo A."/>
            <person name="Felfoldi T."/>
        </authorList>
    </citation>
    <scope>NUCLEOTIDE SEQUENCE [LARGE SCALE GENOMIC DNA]</scope>
    <source>
        <strain evidence="2 3">LMG 24012</strain>
    </source>
</reference>
<keyword evidence="3" id="KW-1185">Reference proteome</keyword>
<protein>
    <submittedName>
        <fullName evidence="2">3-carboxyethylcatechol 2,3-dioxygenase</fullName>
        <ecNumber evidence="2">1.13.11.16</ecNumber>
    </submittedName>
</protein>
<dbReference type="EMBL" id="JACCEM010000006">
    <property type="protein sequence ID" value="NYT50258.1"/>
    <property type="molecule type" value="Genomic_DNA"/>
</dbReference>